<evidence type="ECO:0000313" key="6">
    <source>
        <dbReference type="EMBL" id="MTH77952.1"/>
    </source>
</evidence>
<protein>
    <submittedName>
        <fullName evidence="6">Transferase</fullName>
    </submittedName>
</protein>
<dbReference type="Pfam" id="PF00132">
    <property type="entry name" value="Hexapep"/>
    <property type="match status" value="1"/>
</dbReference>
<gene>
    <name evidence="6" type="ORF">GL286_09455</name>
</gene>
<dbReference type="Proteomes" id="UP000478183">
    <property type="component" value="Unassembled WGS sequence"/>
</dbReference>
<feature type="region of interest" description="Disordered" evidence="5">
    <location>
        <begin position="203"/>
        <end position="249"/>
    </location>
</feature>
<name>A0A6L6J781_9RHOB</name>
<keyword evidence="7" id="KW-1185">Reference proteome</keyword>
<keyword evidence="3" id="KW-0677">Repeat</keyword>
<feature type="compositionally biased region" description="Basic and acidic residues" evidence="5">
    <location>
        <begin position="239"/>
        <end position="249"/>
    </location>
</feature>
<dbReference type="AlphaFoldDB" id="A0A6L6J781"/>
<dbReference type="InterPro" id="IPR018357">
    <property type="entry name" value="Hexapep_transf_CS"/>
</dbReference>
<evidence type="ECO:0000256" key="1">
    <source>
        <dbReference type="ARBA" id="ARBA00007274"/>
    </source>
</evidence>
<dbReference type="GO" id="GO:0016746">
    <property type="term" value="F:acyltransferase activity"/>
    <property type="evidence" value="ECO:0007669"/>
    <property type="project" value="UniProtKB-KW"/>
</dbReference>
<dbReference type="OrthoDB" id="9815592at2"/>
<comment type="caution">
    <text evidence="6">The sequence shown here is derived from an EMBL/GenBank/DDBJ whole genome shotgun (WGS) entry which is preliminary data.</text>
</comment>
<dbReference type="CDD" id="cd03354">
    <property type="entry name" value="LbH_SAT"/>
    <property type="match status" value="1"/>
</dbReference>
<organism evidence="6 7">
    <name type="scientific">Paracoccus aestuariivivens</name>
    <dbReference type="NCBI Taxonomy" id="1820333"/>
    <lineage>
        <taxon>Bacteria</taxon>
        <taxon>Pseudomonadati</taxon>
        <taxon>Pseudomonadota</taxon>
        <taxon>Alphaproteobacteria</taxon>
        <taxon>Rhodobacterales</taxon>
        <taxon>Paracoccaceae</taxon>
        <taxon>Paracoccus</taxon>
    </lineage>
</organism>
<reference evidence="6 7" key="1">
    <citation type="submission" date="2019-11" db="EMBL/GenBank/DDBJ databases">
        <authorList>
            <person name="Dong K."/>
        </authorList>
    </citation>
    <scope>NUCLEOTIDE SEQUENCE [LARGE SCALE GENOMIC DNA]</scope>
    <source>
        <strain evidence="6 7">NBRC 111993</strain>
    </source>
</reference>
<dbReference type="SUPFAM" id="SSF51161">
    <property type="entry name" value="Trimeric LpxA-like enzymes"/>
    <property type="match status" value="1"/>
</dbReference>
<dbReference type="Gene3D" id="2.160.10.10">
    <property type="entry name" value="Hexapeptide repeat proteins"/>
    <property type="match status" value="1"/>
</dbReference>
<accession>A0A6L6J781</accession>
<sequence>MFDGQGDWQERAVKDRRFAPSLGDRDNNPSGIGFWALVAEDYRTHGRRFFADGFEVLFWHRFGNLRMGMPKLLRAPMTLLYRFMFHVVSRRTGIYLPYTVRVGRRVKFEHFGGMILVAQWIGDDVVLRQNTTFGIARVDKLHDRPVICNGAEIGAGAVILGAVKIGEGAVVGANAVVRHDVDPYMIVGGVPAKVIGSIDGRNAATGHSSMRDGMRLANEPSGPNPTKPLSKTANPRRQAFPDKRSDLNA</sequence>
<evidence type="ECO:0000256" key="4">
    <source>
        <dbReference type="ARBA" id="ARBA00023315"/>
    </source>
</evidence>
<dbReference type="InterPro" id="IPR045304">
    <property type="entry name" value="LbH_SAT"/>
</dbReference>
<proteinExistence type="inferred from homology"/>
<evidence type="ECO:0000256" key="5">
    <source>
        <dbReference type="SAM" id="MobiDB-lite"/>
    </source>
</evidence>
<dbReference type="PANTHER" id="PTHR42811">
    <property type="entry name" value="SERINE ACETYLTRANSFERASE"/>
    <property type="match status" value="1"/>
</dbReference>
<evidence type="ECO:0000256" key="3">
    <source>
        <dbReference type="ARBA" id="ARBA00022737"/>
    </source>
</evidence>
<dbReference type="InterPro" id="IPR011004">
    <property type="entry name" value="Trimer_LpxA-like_sf"/>
</dbReference>
<keyword evidence="4" id="KW-0012">Acyltransferase</keyword>
<evidence type="ECO:0000256" key="2">
    <source>
        <dbReference type="ARBA" id="ARBA00022679"/>
    </source>
</evidence>
<dbReference type="EMBL" id="WMIE01000004">
    <property type="protein sequence ID" value="MTH77952.1"/>
    <property type="molecule type" value="Genomic_DNA"/>
</dbReference>
<evidence type="ECO:0000313" key="7">
    <source>
        <dbReference type="Proteomes" id="UP000478183"/>
    </source>
</evidence>
<dbReference type="PROSITE" id="PS00101">
    <property type="entry name" value="HEXAPEP_TRANSFERASES"/>
    <property type="match status" value="1"/>
</dbReference>
<dbReference type="InterPro" id="IPR001451">
    <property type="entry name" value="Hexapep"/>
</dbReference>
<comment type="similarity">
    <text evidence="1">Belongs to the transferase hexapeptide repeat family.</text>
</comment>
<keyword evidence="2 6" id="KW-0808">Transferase</keyword>